<feature type="chain" id="PRO_5012194931" description="Secreted protein" evidence="1">
    <location>
        <begin position="22"/>
        <end position="119"/>
    </location>
</feature>
<organism evidence="2">
    <name type="scientific">Rhipicephalus zambeziensis</name>
    <dbReference type="NCBI Taxonomy" id="60191"/>
    <lineage>
        <taxon>Eukaryota</taxon>
        <taxon>Metazoa</taxon>
        <taxon>Ecdysozoa</taxon>
        <taxon>Arthropoda</taxon>
        <taxon>Chelicerata</taxon>
        <taxon>Arachnida</taxon>
        <taxon>Acari</taxon>
        <taxon>Parasitiformes</taxon>
        <taxon>Ixodida</taxon>
        <taxon>Ixodoidea</taxon>
        <taxon>Ixodidae</taxon>
        <taxon>Rhipicephalinae</taxon>
        <taxon>Rhipicephalus</taxon>
        <taxon>Rhipicephalus</taxon>
    </lineage>
</organism>
<protein>
    <recommendedName>
        <fullName evidence="3">Secreted protein</fullName>
    </recommendedName>
</protein>
<proteinExistence type="predicted"/>
<feature type="signal peptide" evidence="1">
    <location>
        <begin position="1"/>
        <end position="21"/>
    </location>
</feature>
<dbReference type="EMBL" id="GFPF01002424">
    <property type="protein sequence ID" value="MAA13570.1"/>
    <property type="molecule type" value="Transcribed_RNA"/>
</dbReference>
<accession>A0A224YIE9</accession>
<dbReference type="AlphaFoldDB" id="A0A224YIE9"/>
<evidence type="ECO:0000313" key="2">
    <source>
        <dbReference type="EMBL" id="MAA13570.1"/>
    </source>
</evidence>
<evidence type="ECO:0008006" key="3">
    <source>
        <dbReference type="Google" id="ProtNLM"/>
    </source>
</evidence>
<sequence>MFSKSALVASLFLHSEGCLHGWFTSVVEDSWSYESPSILHMQSAEGIVSGIAGGCDSLQHSSVLDELRRCQRGNDILVEALPAGLHGQPAVKKCWRSFAATTAWQWACVEHRCGFLRVC</sequence>
<name>A0A224YIE9_9ACAR</name>
<reference evidence="2" key="1">
    <citation type="journal article" date="2017" name="Parasit. Vectors">
        <title>Sialotranscriptomics of Rhipicephalus zambeziensis reveals intricate expression profiles of secretory proteins and suggests tight temporal transcriptional regulation during blood-feeding.</title>
        <authorList>
            <person name="de Castro M.H."/>
            <person name="de Klerk D."/>
            <person name="Pienaar R."/>
            <person name="Rees D.J.G."/>
            <person name="Mans B.J."/>
        </authorList>
    </citation>
    <scope>NUCLEOTIDE SEQUENCE</scope>
    <source>
        <tissue evidence="2">Salivary glands</tissue>
    </source>
</reference>
<keyword evidence="1" id="KW-0732">Signal</keyword>
<evidence type="ECO:0000256" key="1">
    <source>
        <dbReference type="SAM" id="SignalP"/>
    </source>
</evidence>